<reference evidence="7" key="1">
    <citation type="submission" date="2017-02" db="EMBL/GenBank/DDBJ databases">
        <authorList>
            <person name="Dridi B."/>
        </authorList>
    </citation>
    <scope>NUCLEOTIDE SEQUENCE [LARGE SCALE GENOMIC DNA]</scope>
    <source>
        <strain evidence="7">bH819</strain>
    </source>
</reference>
<dbReference type="EC" id="2.8.1.7" evidence="6"/>
<dbReference type="InterPro" id="IPR020578">
    <property type="entry name" value="Aminotrans_V_PyrdxlP_BS"/>
</dbReference>
<dbReference type="InterPro" id="IPR000192">
    <property type="entry name" value="Aminotrans_V_dom"/>
</dbReference>
<organism evidence="6 7">
    <name type="scientific">Vagococcus fluvialis bH819</name>
    <dbReference type="NCBI Taxonomy" id="1255619"/>
    <lineage>
        <taxon>Bacteria</taxon>
        <taxon>Bacillati</taxon>
        <taxon>Bacillota</taxon>
        <taxon>Bacilli</taxon>
        <taxon>Lactobacillales</taxon>
        <taxon>Enterococcaceae</taxon>
        <taxon>Vagococcus</taxon>
    </lineage>
</organism>
<dbReference type="PANTHER" id="PTHR43586">
    <property type="entry name" value="CYSTEINE DESULFURASE"/>
    <property type="match status" value="1"/>
</dbReference>
<dbReference type="InterPro" id="IPR015424">
    <property type="entry name" value="PyrdxlP-dep_Trfase"/>
</dbReference>
<accession>A0A1X6WKD6</accession>
<dbReference type="PANTHER" id="PTHR43586:SF4">
    <property type="entry name" value="ISOPENICILLIN N EPIMERASE"/>
    <property type="match status" value="1"/>
</dbReference>
<dbReference type="InterPro" id="IPR015422">
    <property type="entry name" value="PyrdxlP-dep_Trfase_small"/>
</dbReference>
<dbReference type="EMBL" id="FWFD01000003">
    <property type="protein sequence ID" value="SLM84709.1"/>
    <property type="molecule type" value="Genomic_DNA"/>
</dbReference>
<dbReference type="InterPro" id="IPR010969">
    <property type="entry name" value="Cys_dSase-rel_unknwn_funct"/>
</dbReference>
<evidence type="ECO:0000313" key="6">
    <source>
        <dbReference type="EMBL" id="SLM84709.1"/>
    </source>
</evidence>
<dbReference type="GO" id="GO:0031071">
    <property type="term" value="F:cysteine desulfurase activity"/>
    <property type="evidence" value="ECO:0007669"/>
    <property type="project" value="UniProtKB-EC"/>
</dbReference>
<comment type="cofactor">
    <cofactor evidence="1 4">
        <name>pyridoxal 5'-phosphate</name>
        <dbReference type="ChEBI" id="CHEBI:597326"/>
    </cofactor>
</comment>
<dbReference type="OrthoDB" id="9804366at2"/>
<dbReference type="RefSeq" id="WP_086950362.1">
    <property type="nucleotide sequence ID" value="NZ_FWFD01000003.1"/>
</dbReference>
<evidence type="ECO:0000259" key="5">
    <source>
        <dbReference type="Pfam" id="PF00266"/>
    </source>
</evidence>
<dbReference type="AlphaFoldDB" id="A0A1X6WKD6"/>
<evidence type="ECO:0000313" key="7">
    <source>
        <dbReference type="Proteomes" id="UP000195918"/>
    </source>
</evidence>
<feature type="domain" description="Aminotransferase class V" evidence="5">
    <location>
        <begin position="3"/>
        <end position="371"/>
    </location>
</feature>
<dbReference type="Gene3D" id="3.90.1150.10">
    <property type="entry name" value="Aspartate Aminotransferase, domain 1"/>
    <property type="match status" value="1"/>
</dbReference>
<dbReference type="SUPFAM" id="SSF53383">
    <property type="entry name" value="PLP-dependent transferases"/>
    <property type="match status" value="1"/>
</dbReference>
<evidence type="ECO:0000256" key="2">
    <source>
        <dbReference type="ARBA" id="ARBA00022898"/>
    </source>
</evidence>
<dbReference type="PROSITE" id="PS00595">
    <property type="entry name" value="AA_TRANSFER_CLASS_5"/>
    <property type="match status" value="1"/>
</dbReference>
<evidence type="ECO:0000256" key="1">
    <source>
        <dbReference type="ARBA" id="ARBA00001933"/>
    </source>
</evidence>
<keyword evidence="6" id="KW-0808">Transferase</keyword>
<dbReference type="Pfam" id="PF00266">
    <property type="entry name" value="Aminotran_5"/>
    <property type="match status" value="1"/>
</dbReference>
<dbReference type="Gene3D" id="3.40.640.10">
    <property type="entry name" value="Type I PLP-dependent aspartate aminotransferase-like (Major domain)"/>
    <property type="match status" value="1"/>
</dbReference>
<keyword evidence="7" id="KW-1185">Reference proteome</keyword>
<gene>
    <name evidence="6" type="ORF">FM121_01355</name>
</gene>
<evidence type="ECO:0000256" key="3">
    <source>
        <dbReference type="RuleBase" id="RU004075"/>
    </source>
</evidence>
<evidence type="ECO:0000256" key="4">
    <source>
        <dbReference type="RuleBase" id="RU004504"/>
    </source>
</evidence>
<dbReference type="NCBIfam" id="TIGR01977">
    <property type="entry name" value="am_tr_V_EF2568"/>
    <property type="match status" value="1"/>
</dbReference>
<sequence>MSIYFDNGATTINKPKQVAQTVYETMISGEYGNPGRGSHDFSLNSFREVNGVRKKIKCLLNASENYEVAFTNNSTTSLNMIIKGLVKSKEHVITTCWEHNAVLRPLYQLAEEGVTFDCLTGNQVTGRLDLDRLEELIKPNTSTVVVTHGSNVTGNVIDLEKVGRFCQKNNLLLIVDASQTMGQFSISLENEAVDALCFTGHKSLYGPTGTGGVCLKKDLATRMTPLISGGDGMQSFSKIQPQELPVLLEAGTLDVAGIRGLGSGIDYVNQIGVKQINLHVTDLARQLVEGVKNNSLIQLYGYQDIARTGVISLNFKGIDSALVSDSLWEEYEIAIRAGYHCAPLMHETLGTKNQGTLRFSFSSLNTKKEVEVAVNALNELSQEVQNND</sequence>
<proteinExistence type="inferred from homology"/>
<name>A0A1X6WKD6_9ENTE</name>
<comment type="similarity">
    <text evidence="3">Belongs to the class-V pyridoxal-phosphate-dependent aminotransferase family.</text>
</comment>
<protein>
    <submittedName>
        <fullName evidence="6">Cysteine desulfurase</fullName>
        <ecNumber evidence="6">2.8.1.7</ecNumber>
    </submittedName>
</protein>
<dbReference type="InterPro" id="IPR015421">
    <property type="entry name" value="PyrdxlP-dep_Trfase_major"/>
</dbReference>
<dbReference type="Proteomes" id="UP000195918">
    <property type="component" value="Unassembled WGS sequence"/>
</dbReference>
<keyword evidence="2" id="KW-0663">Pyridoxal phosphate</keyword>